<evidence type="ECO:0000256" key="2">
    <source>
        <dbReference type="ARBA" id="ARBA00008657"/>
    </source>
</evidence>
<name>A0A1W6L7P4_9BURK</name>
<dbReference type="Pfam" id="PF04381">
    <property type="entry name" value="RdgC"/>
    <property type="match status" value="1"/>
</dbReference>
<keyword evidence="6" id="KW-0540">Nuclease</keyword>
<comment type="subcellular location">
    <subcellularLocation>
        <location evidence="1">Cytoplasm</location>
        <location evidence="1">Nucleoid</location>
    </subcellularLocation>
</comment>
<reference evidence="6 7" key="1">
    <citation type="submission" date="2016-04" db="EMBL/GenBank/DDBJ databases">
        <title>Complete genome sequence of natural rubber-degrading, novel Gram-negative bacterium, Rhizobacter gummiphilus strain NS21.</title>
        <authorList>
            <person name="Tabata M."/>
            <person name="Kasai D."/>
            <person name="Fukuda M."/>
        </authorList>
    </citation>
    <scope>NUCLEOTIDE SEQUENCE [LARGE SCALE GENOMIC DNA]</scope>
    <source>
        <strain evidence="6 7">NS21</strain>
    </source>
</reference>
<dbReference type="NCBIfam" id="NF001463">
    <property type="entry name" value="PRK00321.1-4"/>
    <property type="match status" value="1"/>
</dbReference>
<dbReference type="PANTHER" id="PTHR38103">
    <property type="entry name" value="RECOMBINATION-ASSOCIATED PROTEIN RDGC"/>
    <property type="match status" value="1"/>
</dbReference>
<protein>
    <recommendedName>
        <fullName evidence="3">Recombination-associated protein RdgC</fullName>
    </recommendedName>
</protein>
<dbReference type="KEGG" id="rgu:A4W93_09740"/>
<dbReference type="AlphaFoldDB" id="A0A1W6L7P4"/>
<dbReference type="GO" id="GO:0006310">
    <property type="term" value="P:DNA recombination"/>
    <property type="evidence" value="ECO:0007669"/>
    <property type="project" value="UniProtKB-KW"/>
</dbReference>
<dbReference type="RefSeq" id="WP_085750436.1">
    <property type="nucleotide sequence ID" value="NZ_BSPR01000014.1"/>
</dbReference>
<keyword evidence="6" id="KW-0269">Exonuclease</keyword>
<dbReference type="GO" id="GO:0043590">
    <property type="term" value="C:bacterial nucleoid"/>
    <property type="evidence" value="ECO:0007669"/>
    <property type="project" value="TreeGrafter"/>
</dbReference>
<evidence type="ECO:0000313" key="6">
    <source>
        <dbReference type="EMBL" id="ARN20168.1"/>
    </source>
</evidence>
<sequence length="318" mass="34643">MFKNILLYRITQWDTSSLDTLDERLQKGRFVSCGATQLESAGWVQPRGDKHTSLIESVGGQLILRLAVERKAVPGSAVKSRLEERLDKIEQETGRRPKGKMAKELKEEVMQELLPRAFPKHSANLVWIDPQSKLVVVSAGSVKAADRILTLLVETIGGGLQLRLLQTQTSPATAMSEWLTTKEAPAGFTVDRECELKQPDSEKSAVKYARHVLDIDEVGEHIKQGKLPVNLAMTWEGRVSFVLTEGMSVKKIKMLDVVLENNTAKAGKDDDGGFDADVAISTGELKQLIPALVEALGGEQEGAITGAPATPAPDRLAA</sequence>
<evidence type="ECO:0000256" key="1">
    <source>
        <dbReference type="ARBA" id="ARBA00004453"/>
    </source>
</evidence>
<keyword evidence="7" id="KW-1185">Reference proteome</keyword>
<dbReference type="NCBIfam" id="NF001464">
    <property type="entry name" value="PRK00321.1-5"/>
    <property type="match status" value="1"/>
</dbReference>
<comment type="similarity">
    <text evidence="2">Belongs to the RdgC family.</text>
</comment>
<dbReference type="GO" id="GO:0000018">
    <property type="term" value="P:regulation of DNA recombination"/>
    <property type="evidence" value="ECO:0007669"/>
    <property type="project" value="TreeGrafter"/>
</dbReference>
<gene>
    <name evidence="6" type="ORF">A4W93_09740</name>
</gene>
<keyword evidence="6" id="KW-0378">Hydrolase</keyword>
<evidence type="ECO:0000256" key="5">
    <source>
        <dbReference type="ARBA" id="ARBA00023172"/>
    </source>
</evidence>
<keyword evidence="4" id="KW-0963">Cytoplasm</keyword>
<evidence type="ECO:0000313" key="7">
    <source>
        <dbReference type="Proteomes" id="UP000193427"/>
    </source>
</evidence>
<dbReference type="Proteomes" id="UP000193427">
    <property type="component" value="Chromosome"/>
</dbReference>
<dbReference type="OrthoDB" id="5290530at2"/>
<dbReference type="PANTHER" id="PTHR38103:SF1">
    <property type="entry name" value="RECOMBINATION-ASSOCIATED PROTEIN RDGC"/>
    <property type="match status" value="1"/>
</dbReference>
<organism evidence="6 7">
    <name type="scientific">Piscinibacter gummiphilus</name>
    <dbReference type="NCBI Taxonomy" id="946333"/>
    <lineage>
        <taxon>Bacteria</taxon>
        <taxon>Pseudomonadati</taxon>
        <taxon>Pseudomonadota</taxon>
        <taxon>Betaproteobacteria</taxon>
        <taxon>Burkholderiales</taxon>
        <taxon>Sphaerotilaceae</taxon>
        <taxon>Piscinibacter</taxon>
    </lineage>
</organism>
<accession>A0A1W6L7P4</accession>
<keyword evidence="5" id="KW-0233">DNA recombination</keyword>
<dbReference type="STRING" id="946333.A4W93_09740"/>
<dbReference type="EMBL" id="CP015118">
    <property type="protein sequence ID" value="ARN20168.1"/>
    <property type="molecule type" value="Genomic_DNA"/>
</dbReference>
<proteinExistence type="inferred from homology"/>
<evidence type="ECO:0000256" key="3">
    <source>
        <dbReference type="ARBA" id="ARBA00022296"/>
    </source>
</evidence>
<dbReference type="InterPro" id="IPR007476">
    <property type="entry name" value="RdgC"/>
</dbReference>
<dbReference type="GO" id="GO:0004527">
    <property type="term" value="F:exonuclease activity"/>
    <property type="evidence" value="ECO:0007669"/>
    <property type="project" value="UniProtKB-KW"/>
</dbReference>
<dbReference type="GO" id="GO:0003690">
    <property type="term" value="F:double-stranded DNA binding"/>
    <property type="evidence" value="ECO:0007669"/>
    <property type="project" value="TreeGrafter"/>
</dbReference>
<evidence type="ECO:0000256" key="4">
    <source>
        <dbReference type="ARBA" id="ARBA00022490"/>
    </source>
</evidence>